<dbReference type="EMBL" id="JACBKZ010000010">
    <property type="protein sequence ID" value="KAF5940734.1"/>
    <property type="molecule type" value="Genomic_DNA"/>
</dbReference>
<protein>
    <recommendedName>
        <fullName evidence="7">Pentacotripeptide-repeat region of PRORP domain-containing protein</fullName>
    </recommendedName>
</protein>
<dbReference type="PANTHER" id="PTHR47447:SF22">
    <property type="entry name" value="TETRATRICOPEPTIDE-LIKE HELICAL DOMAIN SUPERFAMILY"/>
    <property type="match status" value="1"/>
</dbReference>
<dbReference type="Pfam" id="PF13812">
    <property type="entry name" value="PPR_3"/>
    <property type="match status" value="1"/>
</dbReference>
<dbReference type="SUPFAM" id="SSF48452">
    <property type="entry name" value="TPR-like"/>
    <property type="match status" value="1"/>
</dbReference>
<evidence type="ECO:0000256" key="1">
    <source>
        <dbReference type="ARBA" id="ARBA00007626"/>
    </source>
</evidence>
<proteinExistence type="inferred from homology"/>
<dbReference type="PANTHER" id="PTHR47447">
    <property type="entry name" value="OS03G0856100 PROTEIN"/>
    <property type="match status" value="1"/>
</dbReference>
<feature type="repeat" description="PPR" evidence="3">
    <location>
        <begin position="328"/>
        <end position="362"/>
    </location>
</feature>
<evidence type="ECO:0000256" key="2">
    <source>
        <dbReference type="ARBA" id="ARBA00022737"/>
    </source>
</evidence>
<comment type="similarity">
    <text evidence="1">Belongs to the PPR family. P subfamily.</text>
</comment>
<keyword evidence="2" id="KW-0677">Repeat</keyword>
<dbReference type="PROSITE" id="PS51375">
    <property type="entry name" value="PPR"/>
    <property type="match status" value="9"/>
</dbReference>
<dbReference type="Pfam" id="PF13041">
    <property type="entry name" value="PPR_2"/>
    <property type="match status" value="3"/>
</dbReference>
<feature type="repeat" description="PPR" evidence="3">
    <location>
        <begin position="152"/>
        <end position="187"/>
    </location>
</feature>
<feature type="region of interest" description="Disordered" evidence="4">
    <location>
        <begin position="430"/>
        <end position="494"/>
    </location>
</feature>
<evidence type="ECO:0008006" key="7">
    <source>
        <dbReference type="Google" id="ProtNLM"/>
    </source>
</evidence>
<dbReference type="Pfam" id="PF12854">
    <property type="entry name" value="PPR_1"/>
    <property type="match status" value="2"/>
</dbReference>
<dbReference type="InterPro" id="IPR002885">
    <property type="entry name" value="PPR_rpt"/>
</dbReference>
<dbReference type="InterPro" id="IPR011990">
    <property type="entry name" value="TPR-like_helical_dom_sf"/>
</dbReference>
<name>A0A7J7GMT0_CAMSI</name>
<feature type="compositionally biased region" description="Low complexity" evidence="4">
    <location>
        <begin position="458"/>
        <end position="472"/>
    </location>
</feature>
<gene>
    <name evidence="5" type="ORF">HYC85_021901</name>
</gene>
<feature type="repeat" description="PPR" evidence="3">
    <location>
        <begin position="117"/>
        <end position="151"/>
    </location>
</feature>
<dbReference type="NCBIfam" id="TIGR00756">
    <property type="entry name" value="PPR"/>
    <property type="match status" value="7"/>
</dbReference>
<feature type="repeat" description="PPR" evidence="3">
    <location>
        <begin position="188"/>
        <end position="222"/>
    </location>
</feature>
<feature type="repeat" description="PPR" evidence="3">
    <location>
        <begin position="363"/>
        <end position="397"/>
    </location>
</feature>
<feature type="repeat" description="PPR" evidence="3">
    <location>
        <begin position="223"/>
        <end position="257"/>
    </location>
</feature>
<dbReference type="AlphaFoldDB" id="A0A7J7GMT0"/>
<sequence length="543" mass="60783">MSRRVSASSIIGRRGRRRIVDHNCQKGTIFPSLINHPSSFLFLLFRSLSTTRSPSSPPVRCNDLQDAVNSFNGMIQMRPLPPISQCTKALRPILKMGHYDIALRLIGKLHFLGIQVDIYTFSIVINCYCRLNQVDFGFSLLGTLFKRGYTPNVTTFKTLLNGLILDDKTPEAVELFKKLMRTREIEPGVVMYGTIVNGLCRTGNTIRAVSLLRIMEKGSCKPDTVVYNTIIDSLCKDRMVDDATKLFSKMDEKGIFPDVVTYTSLIHGLCNFGQRKEATEMLREMLDSGIAPNVLTYSVLLDACTKEGKMKEAEGVLEVMIQRGVDPNVVTYSTLMDGYCMQGHMDKAIRVFNTMVERGLHPNAFSYTILIDGYCKKMKIDEAMLLFRELPRRGLKPNNGTFNAMLWGLFQTGRRGAAQKLFNDMQAAGINPDSTIDPHLPSAGRMPRSPSVLRPRCQASQTSYSSAQATHQPSVAPSDPRQTHPGLPRLAPLPRPDILIKSRGVTRVLARNSIDQVLFQQDSQKPKDPINILEIKPHTQIDT</sequence>
<evidence type="ECO:0000313" key="5">
    <source>
        <dbReference type="EMBL" id="KAF5940734.1"/>
    </source>
</evidence>
<feature type="repeat" description="PPR" evidence="3">
    <location>
        <begin position="398"/>
        <end position="432"/>
    </location>
</feature>
<dbReference type="Gene3D" id="1.25.40.10">
    <property type="entry name" value="Tetratricopeptide repeat domain"/>
    <property type="match status" value="4"/>
</dbReference>
<evidence type="ECO:0000313" key="6">
    <source>
        <dbReference type="Proteomes" id="UP000593564"/>
    </source>
</evidence>
<evidence type="ECO:0000256" key="3">
    <source>
        <dbReference type="PROSITE-ProRule" id="PRU00708"/>
    </source>
</evidence>
<reference evidence="6" key="1">
    <citation type="journal article" date="2020" name="Nat. Commun.">
        <title>Genome assembly of wild tea tree DASZ reveals pedigree and selection history of tea varieties.</title>
        <authorList>
            <person name="Zhang W."/>
            <person name="Zhang Y."/>
            <person name="Qiu H."/>
            <person name="Guo Y."/>
            <person name="Wan H."/>
            <person name="Zhang X."/>
            <person name="Scossa F."/>
            <person name="Alseekh S."/>
            <person name="Zhang Q."/>
            <person name="Wang P."/>
            <person name="Xu L."/>
            <person name="Schmidt M.H."/>
            <person name="Jia X."/>
            <person name="Li D."/>
            <person name="Zhu A."/>
            <person name="Guo F."/>
            <person name="Chen W."/>
            <person name="Ni D."/>
            <person name="Usadel B."/>
            <person name="Fernie A.R."/>
            <person name="Wen W."/>
        </authorList>
    </citation>
    <scope>NUCLEOTIDE SEQUENCE [LARGE SCALE GENOMIC DNA]</scope>
    <source>
        <strain evidence="6">cv. G240</strain>
    </source>
</reference>
<organism evidence="5 6">
    <name type="scientific">Camellia sinensis</name>
    <name type="common">Tea plant</name>
    <name type="synonym">Thea sinensis</name>
    <dbReference type="NCBI Taxonomy" id="4442"/>
    <lineage>
        <taxon>Eukaryota</taxon>
        <taxon>Viridiplantae</taxon>
        <taxon>Streptophyta</taxon>
        <taxon>Embryophyta</taxon>
        <taxon>Tracheophyta</taxon>
        <taxon>Spermatophyta</taxon>
        <taxon>Magnoliopsida</taxon>
        <taxon>eudicotyledons</taxon>
        <taxon>Gunneridae</taxon>
        <taxon>Pentapetalae</taxon>
        <taxon>asterids</taxon>
        <taxon>Ericales</taxon>
        <taxon>Theaceae</taxon>
        <taxon>Camellia</taxon>
    </lineage>
</organism>
<accession>A0A7J7GMT0</accession>
<dbReference type="Proteomes" id="UP000593564">
    <property type="component" value="Unassembled WGS sequence"/>
</dbReference>
<comment type="caution">
    <text evidence="5">The sequence shown here is derived from an EMBL/GenBank/DDBJ whole genome shotgun (WGS) entry which is preliminary data.</text>
</comment>
<evidence type="ECO:0000256" key="4">
    <source>
        <dbReference type="SAM" id="MobiDB-lite"/>
    </source>
</evidence>
<feature type="repeat" description="PPR" evidence="3">
    <location>
        <begin position="293"/>
        <end position="327"/>
    </location>
</feature>
<feature type="repeat" description="PPR" evidence="3">
    <location>
        <begin position="258"/>
        <end position="292"/>
    </location>
</feature>
<keyword evidence="6" id="KW-1185">Reference proteome</keyword>
<reference evidence="5 6" key="2">
    <citation type="submission" date="2020-07" db="EMBL/GenBank/DDBJ databases">
        <title>Genome assembly of wild tea tree DASZ reveals pedigree and selection history of tea varieties.</title>
        <authorList>
            <person name="Zhang W."/>
        </authorList>
    </citation>
    <scope>NUCLEOTIDE SEQUENCE [LARGE SCALE GENOMIC DNA]</scope>
    <source>
        <strain evidence="6">cv. G240</strain>
        <tissue evidence="5">Leaf</tissue>
    </source>
</reference>